<dbReference type="PANTHER" id="PTHR30441:SF4">
    <property type="entry name" value="PROTEIN ASMA"/>
    <property type="match status" value="1"/>
</dbReference>
<evidence type="ECO:0000259" key="3">
    <source>
        <dbReference type="Pfam" id="PF05170"/>
    </source>
</evidence>
<dbReference type="InterPro" id="IPR007844">
    <property type="entry name" value="AsmA"/>
</dbReference>
<organism evidence="4">
    <name type="scientific">uncultured Desulfovibrio sp</name>
    <dbReference type="NCBI Taxonomy" id="167968"/>
    <lineage>
        <taxon>Bacteria</taxon>
        <taxon>Pseudomonadati</taxon>
        <taxon>Thermodesulfobacteriota</taxon>
        <taxon>Desulfovibrionia</taxon>
        <taxon>Desulfovibrionales</taxon>
        <taxon>Desulfovibrionaceae</taxon>
        <taxon>Desulfovibrio</taxon>
        <taxon>environmental samples</taxon>
    </lineage>
</organism>
<name>A0A212L3W6_9BACT</name>
<feature type="domain" description="AsmA" evidence="3">
    <location>
        <begin position="33"/>
        <end position="631"/>
    </location>
</feature>
<dbReference type="EMBL" id="FMJC01000002">
    <property type="protein sequence ID" value="SCM72274.1"/>
    <property type="molecule type" value="Genomic_DNA"/>
</dbReference>
<dbReference type="GO" id="GO:0005886">
    <property type="term" value="C:plasma membrane"/>
    <property type="evidence" value="ECO:0007669"/>
    <property type="project" value="TreeGrafter"/>
</dbReference>
<reference evidence="4" key="1">
    <citation type="submission" date="2016-08" db="EMBL/GenBank/DDBJ databases">
        <authorList>
            <person name="Seilhamer J.J."/>
        </authorList>
    </citation>
    <scope>NUCLEOTIDE SEQUENCE</scope>
    <source>
        <strain evidence="4">86-1</strain>
    </source>
</reference>
<dbReference type="Pfam" id="PF05170">
    <property type="entry name" value="AsmA"/>
    <property type="match status" value="1"/>
</dbReference>
<keyword evidence="2" id="KW-1133">Transmembrane helix</keyword>
<feature type="compositionally biased region" description="Low complexity" evidence="1">
    <location>
        <begin position="200"/>
        <end position="213"/>
    </location>
</feature>
<dbReference type="PANTHER" id="PTHR30441">
    <property type="entry name" value="DUF748 DOMAIN-CONTAINING PROTEIN"/>
    <property type="match status" value="1"/>
</dbReference>
<accession>A0A212L3W6</accession>
<protein>
    <submittedName>
        <fullName evidence="4">AsmA family protein</fullName>
    </submittedName>
</protein>
<feature type="transmembrane region" description="Helical" evidence="2">
    <location>
        <begin position="33"/>
        <end position="52"/>
    </location>
</feature>
<keyword evidence="2" id="KW-0472">Membrane</keyword>
<dbReference type="InterPro" id="IPR052894">
    <property type="entry name" value="AsmA-related"/>
</dbReference>
<proteinExistence type="predicted"/>
<evidence type="ECO:0000256" key="1">
    <source>
        <dbReference type="SAM" id="MobiDB-lite"/>
    </source>
</evidence>
<feature type="compositionally biased region" description="Low complexity" evidence="1">
    <location>
        <begin position="151"/>
        <end position="166"/>
    </location>
</feature>
<gene>
    <name evidence="4" type="ORF">KL86DES1_20502</name>
</gene>
<keyword evidence="2" id="KW-0812">Transmembrane</keyword>
<dbReference type="GO" id="GO:0090313">
    <property type="term" value="P:regulation of protein targeting to membrane"/>
    <property type="evidence" value="ECO:0007669"/>
    <property type="project" value="TreeGrafter"/>
</dbReference>
<dbReference type="AlphaFoldDB" id="A0A212L3W6"/>
<feature type="region of interest" description="Disordered" evidence="1">
    <location>
        <begin position="484"/>
        <end position="512"/>
    </location>
</feature>
<evidence type="ECO:0000256" key="2">
    <source>
        <dbReference type="SAM" id="Phobius"/>
    </source>
</evidence>
<evidence type="ECO:0000313" key="4">
    <source>
        <dbReference type="EMBL" id="SCM72274.1"/>
    </source>
</evidence>
<feature type="region of interest" description="Disordered" evidence="1">
    <location>
        <begin position="151"/>
        <end position="213"/>
    </location>
</feature>
<sequence length="759" mass="78614">MILALSTRTAAFAGEECSGMRATRVFGDMMKRFLLWTAGVLLVVAAALAIVLSQIDAAFVIRQIADATARSTGKPLVFETAPQISLFPPGVRFGQARWGQPEMGDGLVFSVKSGMAELELMPLLSGSMVVREVRLDNPVVDVRQYAAAPAVPAPTGADGAASAAAPTPAPDHITAPASGAAVPAPDKAPASTSGAADSRVSGSPAGAPAPKAGVKAPAVEQAKTLERAAPAIELKRLVARQGMVRYTDAQGQTLTLGDLNLSVENLRPGQEAVAQCDFTFTASRPDTTGTTDTTADTAKGTAKDGAAMPVPLSANLALSAKLRYAPPNIALRQTLLTLSPLAGPLPKEAGPLQLNIEGSLDTDAWRMHVAKCWITTPQARLGLQGEASFNPPSFTGNLELDASLRKLAALAGQPLKPAPRDVTDTLKIKSRLAYGDNSLNLSDIDALVDDVTLSGQFRLGMEPGAPLSITTDMQVSAVNLDAYLPLPESGKPQGQTTDGPKGKKSGGTDVSPLPDINIRAALAGISQGKVRARDVQFVAQGLRGNYKISTFNCTLGSGGFIKAEGTANVPAAAYTVNGTASDVDLGALLESLDKGRPVEGTARLDADLSMHGKSAVALQNSLSGSGLLEIRQMRLKSLPTLPANVPGIVGKPVPDTFESARAPFTIKNGDIHASPVTVSATGLSARGQAKISLPRQYLEASATVETLGMSVPVIAKGPFTNIGYSLDPRFAQGKGKKLPGLLQDGIRGAEGFVRDLFGN</sequence>